<accession>A0A3B1AUZ7</accession>
<gene>
    <name evidence="1" type="ORF">MNBD_GAMMA19-511</name>
</gene>
<protein>
    <submittedName>
        <fullName evidence="1">Uncharacterized protein</fullName>
    </submittedName>
</protein>
<evidence type="ECO:0000313" key="1">
    <source>
        <dbReference type="EMBL" id="VAX03613.1"/>
    </source>
</evidence>
<reference evidence="1" key="1">
    <citation type="submission" date="2018-06" db="EMBL/GenBank/DDBJ databases">
        <authorList>
            <person name="Zhirakovskaya E."/>
        </authorList>
    </citation>
    <scope>NUCLEOTIDE SEQUENCE</scope>
</reference>
<organism evidence="1">
    <name type="scientific">hydrothermal vent metagenome</name>
    <dbReference type="NCBI Taxonomy" id="652676"/>
    <lineage>
        <taxon>unclassified sequences</taxon>
        <taxon>metagenomes</taxon>
        <taxon>ecological metagenomes</taxon>
    </lineage>
</organism>
<dbReference type="AlphaFoldDB" id="A0A3B1AUZ7"/>
<dbReference type="EMBL" id="UOFV01000413">
    <property type="protein sequence ID" value="VAX03613.1"/>
    <property type="molecule type" value="Genomic_DNA"/>
</dbReference>
<feature type="non-terminal residue" evidence="1">
    <location>
        <position position="1"/>
    </location>
</feature>
<sequence>CTNWRKRPKVCREYDCNSDFLLQVVLRKGFKNIADLAKKAANTHIPKENHIKIPVIHNHSENNNTD</sequence>
<proteinExistence type="predicted"/>
<name>A0A3B1AUZ7_9ZZZZ</name>